<dbReference type="Gene3D" id="1.20.120.450">
    <property type="entry name" value="dinb family like domain"/>
    <property type="match status" value="1"/>
</dbReference>
<sequence>MSILFWHISCSLPSIWRPELSKFADWSAPKPSNSQIDQRTVSVMNEKERKALNALNSTIKAFHQLIDSLTAQQLATKSKRSKRTVQGILAHILIATQYAYPLLLKKAKKQKPTPAFFGTRMGHYLSYRHSEFIGSRMDREALHFAFDRANWHLEKAMPKIKDHEWQLKTTLPKQTNRTLTVLEIFTFSGTSAFSGASGRNMGYHRGATLIHLCLPDQFDPIW</sequence>
<dbReference type="SUPFAM" id="SSF109854">
    <property type="entry name" value="DinB/YfiT-like putative metalloenzymes"/>
    <property type="match status" value="1"/>
</dbReference>
<accession>A0A4Q8QHW8</accession>
<evidence type="ECO:0008006" key="3">
    <source>
        <dbReference type="Google" id="ProtNLM"/>
    </source>
</evidence>
<proteinExistence type="predicted"/>
<dbReference type="AlphaFoldDB" id="A0A4Q8QHW8"/>
<protein>
    <recommendedName>
        <fullName evidence="3">DinB family protein</fullName>
    </recommendedName>
</protein>
<reference evidence="1 2" key="1">
    <citation type="submission" date="2019-02" db="EMBL/GenBank/DDBJ databases">
        <title>Draft genome sequence of Muricauda sp. 176CP4-71.</title>
        <authorList>
            <person name="Park J.-S."/>
        </authorList>
    </citation>
    <scope>NUCLEOTIDE SEQUENCE [LARGE SCALE GENOMIC DNA]</scope>
    <source>
        <strain evidence="1 2">176CP4-71</strain>
    </source>
</reference>
<dbReference type="InterPro" id="IPR034660">
    <property type="entry name" value="DinB/YfiT-like"/>
</dbReference>
<dbReference type="Proteomes" id="UP000291981">
    <property type="component" value="Unassembled WGS sequence"/>
</dbReference>
<name>A0A4Q8QHW8_9FLAO</name>
<comment type="caution">
    <text evidence="1">The sequence shown here is derived from an EMBL/GenBank/DDBJ whole genome shotgun (WGS) entry which is preliminary data.</text>
</comment>
<dbReference type="RefSeq" id="WP_130611692.1">
    <property type="nucleotide sequence ID" value="NZ_SGIU01000001.1"/>
</dbReference>
<evidence type="ECO:0000313" key="2">
    <source>
        <dbReference type="Proteomes" id="UP000291981"/>
    </source>
</evidence>
<keyword evidence="2" id="KW-1185">Reference proteome</keyword>
<organism evidence="1 2">
    <name type="scientific">Flagellimonas allohymeniacidonis</name>
    <dbReference type="NCBI Taxonomy" id="2517819"/>
    <lineage>
        <taxon>Bacteria</taxon>
        <taxon>Pseudomonadati</taxon>
        <taxon>Bacteroidota</taxon>
        <taxon>Flavobacteriia</taxon>
        <taxon>Flavobacteriales</taxon>
        <taxon>Flavobacteriaceae</taxon>
        <taxon>Flagellimonas</taxon>
    </lineage>
</organism>
<evidence type="ECO:0000313" key="1">
    <source>
        <dbReference type="EMBL" id="TAI49564.1"/>
    </source>
</evidence>
<dbReference type="EMBL" id="SGIU01000001">
    <property type="protein sequence ID" value="TAI49564.1"/>
    <property type="molecule type" value="Genomic_DNA"/>
</dbReference>
<gene>
    <name evidence="1" type="ORF">EW142_07130</name>
</gene>